<evidence type="ECO:0000313" key="3">
    <source>
        <dbReference type="Proteomes" id="UP001642482"/>
    </source>
</evidence>
<protein>
    <submittedName>
        <fullName evidence="2">Uncharacterized protein</fullName>
    </submittedName>
</protein>
<evidence type="ECO:0000256" key="1">
    <source>
        <dbReference type="SAM" id="MobiDB-lite"/>
    </source>
</evidence>
<accession>A0ABP0CK94</accession>
<proteinExistence type="predicted"/>
<gene>
    <name evidence="2" type="ORF">SEUCBS140593_008284</name>
</gene>
<reference evidence="2 3" key="1">
    <citation type="submission" date="2024-01" db="EMBL/GenBank/DDBJ databases">
        <authorList>
            <person name="Allen C."/>
            <person name="Tagirdzhanova G."/>
        </authorList>
    </citation>
    <scope>NUCLEOTIDE SEQUENCE [LARGE SCALE GENOMIC DNA]</scope>
</reference>
<organism evidence="2 3">
    <name type="scientific">Sporothrix eucalyptigena</name>
    <dbReference type="NCBI Taxonomy" id="1812306"/>
    <lineage>
        <taxon>Eukaryota</taxon>
        <taxon>Fungi</taxon>
        <taxon>Dikarya</taxon>
        <taxon>Ascomycota</taxon>
        <taxon>Pezizomycotina</taxon>
        <taxon>Sordariomycetes</taxon>
        <taxon>Sordariomycetidae</taxon>
        <taxon>Ophiostomatales</taxon>
        <taxon>Ophiostomataceae</taxon>
        <taxon>Sporothrix</taxon>
    </lineage>
</organism>
<comment type="caution">
    <text evidence="2">The sequence shown here is derived from an EMBL/GenBank/DDBJ whole genome shotgun (WGS) entry which is preliminary data.</text>
</comment>
<name>A0ABP0CK94_9PEZI</name>
<sequence>MEYGSDEEKRIFAKMLQRQAQDRRGPQTQQWLQDMPKDSPPPMLETEMSNQTTVVDLAEKMQVLVVDGSEGWREREAQEVQGKQSRPDFYSLGIVPRPVSSPSSYNSFLSSEKTLPKVLYRVTNPDMYTATVGTDDVSAISPAIAVRAPNRHPYIKNPEHPGLRWDPRIPDWRNQKVIECHLEFPSRVGANNENPPLIKATPFIALYSTLRAARKLAQRLKDKGKTGTSIMAVTTRHLQGFEAEDLMHDGICLSPNLPLWINPAR</sequence>
<keyword evidence="3" id="KW-1185">Reference proteome</keyword>
<dbReference type="EMBL" id="CAWUHD010000112">
    <property type="protein sequence ID" value="CAK7232509.1"/>
    <property type="molecule type" value="Genomic_DNA"/>
</dbReference>
<evidence type="ECO:0000313" key="2">
    <source>
        <dbReference type="EMBL" id="CAK7232509.1"/>
    </source>
</evidence>
<feature type="region of interest" description="Disordered" evidence="1">
    <location>
        <begin position="17"/>
        <end position="46"/>
    </location>
</feature>
<dbReference type="Proteomes" id="UP001642482">
    <property type="component" value="Unassembled WGS sequence"/>
</dbReference>